<gene>
    <name evidence="1" type="ORF">UFOPK1788_00506</name>
</gene>
<dbReference type="AlphaFoldDB" id="A0A6J6FUH4"/>
<accession>A0A6J6FUH4</accession>
<evidence type="ECO:0000313" key="1">
    <source>
        <dbReference type="EMBL" id="CAB4590644.1"/>
    </source>
</evidence>
<reference evidence="1" key="1">
    <citation type="submission" date="2020-05" db="EMBL/GenBank/DDBJ databases">
        <authorList>
            <person name="Chiriac C."/>
            <person name="Salcher M."/>
            <person name="Ghai R."/>
            <person name="Kavagutti S V."/>
        </authorList>
    </citation>
    <scope>NUCLEOTIDE SEQUENCE</scope>
</reference>
<protein>
    <submittedName>
        <fullName evidence="1">Unannotated protein</fullName>
    </submittedName>
</protein>
<name>A0A6J6FUH4_9ZZZZ</name>
<organism evidence="1">
    <name type="scientific">freshwater metagenome</name>
    <dbReference type="NCBI Taxonomy" id="449393"/>
    <lineage>
        <taxon>unclassified sequences</taxon>
        <taxon>metagenomes</taxon>
        <taxon>ecological metagenomes</taxon>
    </lineage>
</organism>
<dbReference type="EMBL" id="CAEZUE010000050">
    <property type="protein sequence ID" value="CAB4590644.1"/>
    <property type="molecule type" value="Genomic_DNA"/>
</dbReference>
<proteinExistence type="predicted"/>
<sequence>MIPLTDEERLRSVRCVNEWVVVSGPFTAHDCFRFALDPNHRFNEPVEFPDVFTLGWLNHECSRHGERHCWCVETVIDESFGDIVNGDPGFGSQRAEVQDALVRN</sequence>